<evidence type="ECO:0000256" key="2">
    <source>
        <dbReference type="ARBA" id="ARBA00022840"/>
    </source>
</evidence>
<proteinExistence type="predicted"/>
<dbReference type="InterPro" id="IPR033875">
    <property type="entry name" value="FlhG"/>
</dbReference>
<dbReference type="GO" id="GO:0005524">
    <property type="term" value="F:ATP binding"/>
    <property type="evidence" value="ECO:0007669"/>
    <property type="project" value="UniProtKB-KW"/>
</dbReference>
<dbReference type="InterPro" id="IPR033756">
    <property type="entry name" value="YlxH/NBP35"/>
</dbReference>
<gene>
    <name evidence="3" type="ORF">NY40_1041</name>
</gene>
<dbReference type="Pfam" id="PF10609">
    <property type="entry name" value="ParA"/>
    <property type="match status" value="1"/>
</dbReference>
<accession>A0A060PR91</accession>
<evidence type="ECO:0000256" key="1">
    <source>
        <dbReference type="ARBA" id="ARBA00022741"/>
    </source>
</evidence>
<dbReference type="AlphaFoldDB" id="A0A060PR91"/>
<dbReference type="Gene3D" id="3.40.50.300">
    <property type="entry name" value="P-loop containing nucleotide triphosphate hydrolases"/>
    <property type="match status" value="1"/>
</dbReference>
<name>A0A060PR91_HELPX</name>
<dbReference type="InterPro" id="IPR025501">
    <property type="entry name" value="MinD_FleN"/>
</dbReference>
<dbReference type="FunFam" id="3.40.50.300:FF:000285">
    <property type="entry name" value="Sporulation initiation inhibitor Soj"/>
    <property type="match status" value="1"/>
</dbReference>
<dbReference type="PIRSF" id="PIRSF003092">
    <property type="entry name" value="MinD"/>
    <property type="match status" value="1"/>
</dbReference>
<dbReference type="GO" id="GO:0005829">
    <property type="term" value="C:cytosol"/>
    <property type="evidence" value="ECO:0007669"/>
    <property type="project" value="TreeGrafter"/>
</dbReference>
<dbReference type="GO" id="GO:0016887">
    <property type="term" value="F:ATP hydrolysis activity"/>
    <property type="evidence" value="ECO:0007669"/>
    <property type="project" value="TreeGrafter"/>
</dbReference>
<keyword evidence="2" id="KW-0067">ATP-binding</keyword>
<dbReference type="PANTHER" id="PTHR43384">
    <property type="entry name" value="SEPTUM SITE-DETERMINING PROTEIN MIND HOMOLOG, CHLOROPLASTIC-RELATED"/>
    <property type="match status" value="1"/>
</dbReference>
<sequence length="294" mass="32099">MNNQASRLDNLMNLKNPKSFFDNKGNTKFIAITSGKGGVGKSNISANLAYSLYKKGYKVGVFDADIGLANLDVIFGVKTHKNILHALKGEAKLQEIICEIEPGLCLIPGDSGEEILKYISGAEALDQFVDEEGVLSSLDYIVVDTGAGIGATTQAFLNASDCVVIVTTPDPSAITDAYACIKINSKNKDELFLIANMVAQPKEGRATYERLFKVAKNNIASLELHYLGAIENSSLLKRYVRERKILRKIAPNDLFSQSIDQIASLLVSKLETGTLEIPKEGLKSFFKRLLKYLG</sequence>
<evidence type="ECO:0000313" key="3">
    <source>
        <dbReference type="EMBL" id="BAO98049.1"/>
    </source>
</evidence>
<keyword evidence="1" id="KW-0547">Nucleotide-binding</keyword>
<reference evidence="3 4" key="1">
    <citation type="submission" date="2013-11" db="EMBL/GenBank/DDBJ databases">
        <title>Estimation of Helicobacter pylori bacteriophage ecology using H. pylori isolates.</title>
        <authorList>
            <person name="Uchiyama J."/>
            <person name="Takemura-Uchiyama I."/>
            <person name="Ujihara T."/>
            <person name="Matsuzaki S."/>
        </authorList>
    </citation>
    <scope>NUCLEOTIDE SEQUENCE [LARGE SCALE GENOMIC DNA]</scope>
    <source>
        <strain evidence="3 4">NY40</strain>
    </source>
</reference>
<dbReference type="GO" id="GO:0051782">
    <property type="term" value="P:negative regulation of cell division"/>
    <property type="evidence" value="ECO:0007669"/>
    <property type="project" value="TreeGrafter"/>
</dbReference>
<organism evidence="3 4">
    <name type="scientific">Helicobacter pylori NY40</name>
    <dbReference type="NCBI Taxonomy" id="1426844"/>
    <lineage>
        <taxon>Bacteria</taxon>
        <taxon>Pseudomonadati</taxon>
        <taxon>Campylobacterota</taxon>
        <taxon>Epsilonproteobacteria</taxon>
        <taxon>Campylobacterales</taxon>
        <taxon>Helicobacteraceae</taxon>
        <taxon>Helicobacter</taxon>
    </lineage>
</organism>
<dbReference type="Proteomes" id="UP000031662">
    <property type="component" value="Chromosome"/>
</dbReference>
<dbReference type="EMBL" id="AP014523">
    <property type="protein sequence ID" value="BAO98049.1"/>
    <property type="molecule type" value="Genomic_DNA"/>
</dbReference>
<dbReference type="SUPFAM" id="SSF52540">
    <property type="entry name" value="P-loop containing nucleoside triphosphate hydrolases"/>
    <property type="match status" value="1"/>
</dbReference>
<evidence type="ECO:0000313" key="4">
    <source>
        <dbReference type="Proteomes" id="UP000031662"/>
    </source>
</evidence>
<dbReference type="HOGENOM" id="CLU_037612_0_0_7"/>
<dbReference type="CDD" id="cd02038">
    <property type="entry name" value="FlhG-like"/>
    <property type="match status" value="1"/>
</dbReference>
<protein>
    <submittedName>
        <fullName evidence="3">ATPAse</fullName>
    </submittedName>
</protein>
<dbReference type="InterPro" id="IPR050625">
    <property type="entry name" value="ParA/MinD_ATPase"/>
</dbReference>
<dbReference type="RefSeq" id="WP_001064484.1">
    <property type="nucleotide sequence ID" value="NZ_AP014523.1"/>
</dbReference>
<dbReference type="PANTHER" id="PTHR43384:SF4">
    <property type="entry name" value="CELLULOSE BIOSYNTHESIS PROTEIN BCSQ-RELATED"/>
    <property type="match status" value="1"/>
</dbReference>
<dbReference type="InterPro" id="IPR027417">
    <property type="entry name" value="P-loop_NTPase"/>
</dbReference>
<dbReference type="GO" id="GO:0009898">
    <property type="term" value="C:cytoplasmic side of plasma membrane"/>
    <property type="evidence" value="ECO:0007669"/>
    <property type="project" value="TreeGrafter"/>
</dbReference>